<gene>
    <name evidence="7" type="ordered locus">Zymop_0655</name>
</gene>
<evidence type="ECO:0000256" key="4">
    <source>
        <dbReference type="ARBA" id="ARBA00022898"/>
    </source>
</evidence>
<dbReference type="Pfam" id="PF00155">
    <property type="entry name" value="Aminotran_1_2"/>
    <property type="match status" value="1"/>
</dbReference>
<reference evidence="7 8" key="1">
    <citation type="journal article" date="2011" name="J. Bacteriol.">
        <title>Genome sequence of the ethanol-producing Zymomonas mobilis subsp. pomaceae lectotype strain ATCC 29192.</title>
        <authorList>
            <person name="Kouvelis V.N."/>
            <person name="Davenport K.W."/>
            <person name="Brettin T.S."/>
            <person name="Bruce D."/>
            <person name="Detter C."/>
            <person name="Han C.S."/>
            <person name="Nolan M."/>
            <person name="Tapia R."/>
            <person name="Damoulaki A."/>
            <person name="Kyrpides N.C."/>
            <person name="Typas M.A."/>
            <person name="Pappas K.M."/>
        </authorList>
    </citation>
    <scope>NUCLEOTIDE SEQUENCE [LARGE SCALE GENOMIC DNA]</scope>
    <source>
        <strain evidence="8">ATCC 29192 / DSM 22645 / JCM 10191 / CCUG 17912 / NBRC 13757 / NCIMB 11200 / NRRL B-4491 / Barker I</strain>
    </source>
</reference>
<dbReference type="InterPro" id="IPR050106">
    <property type="entry name" value="HistidinolP_aminotransfase"/>
</dbReference>
<dbReference type="PATRIC" id="fig|579138.3.peg.690"/>
<dbReference type="PROSITE" id="PS51318">
    <property type="entry name" value="TAT"/>
    <property type="match status" value="1"/>
</dbReference>
<dbReference type="GO" id="GO:0030170">
    <property type="term" value="F:pyridoxal phosphate binding"/>
    <property type="evidence" value="ECO:0007669"/>
    <property type="project" value="InterPro"/>
</dbReference>
<organism evidence="7 8">
    <name type="scientific">Zymomonas mobilis subsp. pomaceae (strain ATCC 29192 / DSM 22645 / JCM 10191 / CCUG 17912 / NBRC 13757 / NCIMB 11200 / NRRL B-4491 / Barker I)</name>
    <dbReference type="NCBI Taxonomy" id="579138"/>
    <lineage>
        <taxon>Bacteria</taxon>
        <taxon>Pseudomonadati</taxon>
        <taxon>Pseudomonadota</taxon>
        <taxon>Alphaproteobacteria</taxon>
        <taxon>Sphingomonadales</taxon>
        <taxon>Zymomonadaceae</taxon>
        <taxon>Zymomonas</taxon>
    </lineage>
</organism>
<dbReference type="InterPro" id="IPR015422">
    <property type="entry name" value="PyrdxlP-dep_Trfase_small"/>
</dbReference>
<dbReference type="GO" id="GO:0008483">
    <property type="term" value="F:transaminase activity"/>
    <property type="evidence" value="ECO:0007669"/>
    <property type="project" value="UniProtKB-KW"/>
</dbReference>
<evidence type="ECO:0000256" key="5">
    <source>
        <dbReference type="ARBA" id="ARBA00029440"/>
    </source>
</evidence>
<comment type="similarity">
    <text evidence="1">Belongs to the class-II pyridoxal-phosphate-dependent aminotransferase family. Histidinol-phosphate aminotransferase subfamily.</text>
</comment>
<dbReference type="HOGENOM" id="CLU_017584_3_3_5"/>
<evidence type="ECO:0000256" key="2">
    <source>
        <dbReference type="ARBA" id="ARBA00022576"/>
    </source>
</evidence>
<dbReference type="InterPro" id="IPR006311">
    <property type="entry name" value="TAT_signal"/>
</dbReference>
<accession>F8ERY2</accession>
<protein>
    <submittedName>
        <fullName evidence="7">Aminotransferase class I and II</fullName>
    </submittedName>
</protein>
<dbReference type="CDD" id="cd00609">
    <property type="entry name" value="AAT_like"/>
    <property type="match status" value="1"/>
</dbReference>
<name>F8ERY2_ZYMMT</name>
<dbReference type="SUPFAM" id="SSF53383">
    <property type="entry name" value="PLP-dependent transferases"/>
    <property type="match status" value="1"/>
</dbReference>
<dbReference type="KEGG" id="zmp:Zymop_0655"/>
<dbReference type="eggNOG" id="COG0079">
    <property type="taxonomic scope" value="Bacteria"/>
</dbReference>
<evidence type="ECO:0000259" key="6">
    <source>
        <dbReference type="Pfam" id="PF00155"/>
    </source>
</evidence>
<dbReference type="InterPro" id="IPR015424">
    <property type="entry name" value="PyrdxlP-dep_Trfase"/>
</dbReference>
<keyword evidence="3 7" id="KW-0808">Transferase</keyword>
<dbReference type="PANTHER" id="PTHR43643">
    <property type="entry name" value="HISTIDINOL-PHOSPHATE AMINOTRANSFERASE 2"/>
    <property type="match status" value="1"/>
</dbReference>
<dbReference type="InterPro" id="IPR004839">
    <property type="entry name" value="Aminotransferase_I/II_large"/>
</dbReference>
<sequence>MRDSLQKSDVSRRHLMQWAVGGTVAVPFILQSEAAHAVKANVLQTDTNIVSPEALLNSVTDGVFINYNENPLGPSEKARTILSKTIALSGRYGMGFAENIAAIVGKQAHIPTDYVRFFNGSSVPLHAAALAFTSKTHPLAYSVPTFDMFFMTPSGEALTAIQTVPITKDHKIDVQAMLAAAPNAGLYYICNPNNPTGVVTPLADIEWLLAHKPVGSIVLVDEAYIHYSDNAKSALPLVAQNKEVIVLRTFSKIYGLAGLRLGFAAARPDLLEKLLQFDFNTPPLPAFAAAEASLLEVGLVARRKAYNKAVRDNIFAWLTSKGYRFTPSEASFFMLHVGKPGQSVTDALKKYKVHISGPRPNYPDWVRVSLGTPAEMNIFKAAFTKVMAA</sequence>
<dbReference type="AlphaFoldDB" id="F8ERY2"/>
<proteinExistence type="inferred from homology"/>
<dbReference type="InterPro" id="IPR015421">
    <property type="entry name" value="PyrdxlP-dep_Trfase_major"/>
</dbReference>
<dbReference type="PANTHER" id="PTHR43643:SF3">
    <property type="entry name" value="HISTIDINOL-PHOSPHATE AMINOTRANSFERASE"/>
    <property type="match status" value="1"/>
</dbReference>
<evidence type="ECO:0000256" key="3">
    <source>
        <dbReference type="ARBA" id="ARBA00022679"/>
    </source>
</evidence>
<evidence type="ECO:0000256" key="1">
    <source>
        <dbReference type="ARBA" id="ARBA00007970"/>
    </source>
</evidence>
<evidence type="ECO:0000313" key="8">
    <source>
        <dbReference type="Proteomes" id="UP000000491"/>
    </source>
</evidence>
<comment type="pathway">
    <text evidence="5">Amino-acid biosynthesis.</text>
</comment>
<dbReference type="EMBL" id="CP002865">
    <property type="protein sequence ID" value="AEI37557.1"/>
    <property type="molecule type" value="Genomic_DNA"/>
</dbReference>
<keyword evidence="4" id="KW-0663">Pyridoxal phosphate</keyword>
<dbReference type="Proteomes" id="UP000000491">
    <property type="component" value="Chromosome"/>
</dbReference>
<keyword evidence="2 7" id="KW-0032">Aminotransferase</keyword>
<dbReference type="STRING" id="579138.Zymop_0655"/>
<feature type="domain" description="Aminotransferase class I/classII large" evidence="6">
    <location>
        <begin position="96"/>
        <end position="378"/>
    </location>
</feature>
<evidence type="ECO:0000313" key="7">
    <source>
        <dbReference type="EMBL" id="AEI37557.1"/>
    </source>
</evidence>
<dbReference type="NCBIfam" id="NF006580">
    <property type="entry name" value="PRK09105.1"/>
    <property type="match status" value="1"/>
</dbReference>
<dbReference type="Gene3D" id="3.90.1150.10">
    <property type="entry name" value="Aspartate Aminotransferase, domain 1"/>
    <property type="match status" value="1"/>
</dbReference>
<dbReference type="Gene3D" id="3.40.640.10">
    <property type="entry name" value="Type I PLP-dependent aspartate aminotransferase-like (Major domain)"/>
    <property type="match status" value="1"/>
</dbReference>
<dbReference type="RefSeq" id="WP_013933956.1">
    <property type="nucleotide sequence ID" value="NC_015709.1"/>
</dbReference>